<protein>
    <submittedName>
        <fullName evidence="5">Transcriptional regulator containing an amidase domain and an AraC-type DNA-binding HTH domain</fullName>
    </submittedName>
</protein>
<sequence length="408" mass="44467">MGWHHATHSLTEYVGCLAFPPDAPHCYDWGMTSKKRQNAEKSAPPAPKRVLMIAYHDVQILDITGPFEILAGVNDARLNPESWVMDGYQPKPHENFPEYELTIAAETAGPFKTNSGMQMVADISFADLTDEYLDGLHTLMVPGGHGTTAAMRDPAVLDVVARAGARATRITSVCTGTFILAAAGLIDGRRVTTHWNVADVLAKMFPTLTVDADSIYVRDGHIWSSAGVTAGMDLALALVEQDCGRDMALSVARRHVLFMIRPGGQSQFSAQLVAQHAAKGKIGDVAQWVLDNVSEDLSVPALAERAHMSERTLARAFVSETGLTPGRFVEVARVEAARRHLEETTDDTESIAWACGFSSAEQMRRAFHRRVGVSPADYRSRFRRMPVMGPHGPVTPLDISSPTHPGMQ</sequence>
<dbReference type="PATRIC" id="fig|1458461.3.peg.1992"/>
<dbReference type="STRING" id="1458461.BN1012_Phect1986"/>
<dbReference type="HOGENOM" id="CLU_000445_59_0_5"/>
<evidence type="ECO:0000313" key="6">
    <source>
        <dbReference type="Proteomes" id="UP000032160"/>
    </source>
</evidence>
<dbReference type="Gene3D" id="1.10.10.60">
    <property type="entry name" value="Homeodomain-like"/>
    <property type="match status" value="1"/>
</dbReference>
<evidence type="ECO:0000256" key="3">
    <source>
        <dbReference type="SAM" id="MobiDB-lite"/>
    </source>
</evidence>
<dbReference type="InterPro" id="IPR009057">
    <property type="entry name" value="Homeodomain-like_sf"/>
</dbReference>
<dbReference type="SUPFAM" id="SSF52317">
    <property type="entry name" value="Class I glutamine amidotransferase-like"/>
    <property type="match status" value="1"/>
</dbReference>
<dbReference type="PANTHER" id="PTHR43130">
    <property type="entry name" value="ARAC-FAMILY TRANSCRIPTIONAL REGULATOR"/>
    <property type="match status" value="1"/>
</dbReference>
<dbReference type="PANTHER" id="PTHR43130:SF3">
    <property type="entry name" value="HTH-TYPE TRANSCRIPTIONAL REGULATOR RV1931C"/>
    <property type="match status" value="1"/>
</dbReference>
<keyword evidence="2" id="KW-0804">Transcription</keyword>
<proteinExistence type="predicted"/>
<name>X5MFV1_9HYPH</name>
<dbReference type="EMBL" id="HG966617">
    <property type="protein sequence ID" value="CDO60199.1"/>
    <property type="molecule type" value="Genomic_DNA"/>
</dbReference>
<evidence type="ECO:0000256" key="2">
    <source>
        <dbReference type="ARBA" id="ARBA00023163"/>
    </source>
</evidence>
<dbReference type="Pfam" id="PF12833">
    <property type="entry name" value="HTH_18"/>
    <property type="match status" value="1"/>
</dbReference>
<evidence type="ECO:0000256" key="1">
    <source>
        <dbReference type="ARBA" id="ARBA00023015"/>
    </source>
</evidence>
<dbReference type="CDD" id="cd03137">
    <property type="entry name" value="GATase1_AraC_1"/>
    <property type="match status" value="1"/>
</dbReference>
<dbReference type="SUPFAM" id="SSF46689">
    <property type="entry name" value="Homeodomain-like"/>
    <property type="match status" value="2"/>
</dbReference>
<dbReference type="KEGG" id="pect:BN1012_Phect1986"/>
<feature type="domain" description="HTH araC/xylS-type" evidence="4">
    <location>
        <begin position="283"/>
        <end position="381"/>
    </location>
</feature>
<reference evidence="5 6" key="1">
    <citation type="journal article" date="2014" name="Front. Genet.">
        <title>Genome and metabolic network of "Candidatus Phaeomarinobacter ectocarpi" Ec32, a new candidate genus of Alphaproteobacteria frequently associated with brown algae.</title>
        <authorList>
            <person name="Dittami S.M."/>
            <person name="Barbeyron T."/>
            <person name="Boyen C."/>
            <person name="Cambefort J."/>
            <person name="Collet G."/>
            <person name="Delage L."/>
            <person name="Gobet A."/>
            <person name="Groisillier A."/>
            <person name="Leblanc C."/>
            <person name="Michel G."/>
            <person name="Scornet D."/>
            <person name="Siegel A."/>
            <person name="Tapia J.E."/>
            <person name="Tonon T."/>
        </authorList>
    </citation>
    <scope>NUCLEOTIDE SEQUENCE [LARGE SCALE GENOMIC DNA]</scope>
    <source>
        <strain evidence="5 6">Ec32</strain>
    </source>
</reference>
<dbReference type="Proteomes" id="UP000032160">
    <property type="component" value="Chromosome I"/>
</dbReference>
<dbReference type="InterPro" id="IPR002818">
    <property type="entry name" value="DJ-1/PfpI"/>
</dbReference>
<evidence type="ECO:0000259" key="4">
    <source>
        <dbReference type="PROSITE" id="PS01124"/>
    </source>
</evidence>
<dbReference type="InterPro" id="IPR052158">
    <property type="entry name" value="INH-QAR"/>
</dbReference>
<dbReference type="InterPro" id="IPR029062">
    <property type="entry name" value="Class_I_gatase-like"/>
</dbReference>
<feature type="compositionally biased region" description="Polar residues" evidence="3">
    <location>
        <begin position="398"/>
        <end position="408"/>
    </location>
</feature>
<dbReference type="PROSITE" id="PS01124">
    <property type="entry name" value="HTH_ARAC_FAMILY_2"/>
    <property type="match status" value="1"/>
</dbReference>
<feature type="region of interest" description="Disordered" evidence="3">
    <location>
        <begin position="384"/>
        <end position="408"/>
    </location>
</feature>
<keyword evidence="5" id="KW-0238">DNA-binding</keyword>
<gene>
    <name evidence="5" type="ORF">BN1012_Phect1986</name>
</gene>
<dbReference type="Pfam" id="PF01965">
    <property type="entry name" value="DJ-1_PfpI"/>
    <property type="match status" value="1"/>
</dbReference>
<keyword evidence="1" id="KW-0805">Transcription regulation</keyword>
<dbReference type="AlphaFoldDB" id="X5MFV1"/>
<dbReference type="SMART" id="SM00342">
    <property type="entry name" value="HTH_ARAC"/>
    <property type="match status" value="1"/>
</dbReference>
<dbReference type="InterPro" id="IPR018060">
    <property type="entry name" value="HTH_AraC"/>
</dbReference>
<dbReference type="GO" id="GO:0003700">
    <property type="term" value="F:DNA-binding transcription factor activity"/>
    <property type="evidence" value="ECO:0007669"/>
    <property type="project" value="InterPro"/>
</dbReference>
<organism evidence="5 6">
    <name type="scientific">Candidatus Phaeomarinibacter ectocarpi</name>
    <dbReference type="NCBI Taxonomy" id="1458461"/>
    <lineage>
        <taxon>Bacteria</taxon>
        <taxon>Pseudomonadati</taxon>
        <taxon>Pseudomonadota</taxon>
        <taxon>Alphaproteobacteria</taxon>
        <taxon>Hyphomicrobiales</taxon>
        <taxon>Parvibaculaceae</taxon>
        <taxon>Candidatus Phaeomarinibacter</taxon>
    </lineage>
</organism>
<keyword evidence="6" id="KW-1185">Reference proteome</keyword>
<evidence type="ECO:0000313" key="5">
    <source>
        <dbReference type="EMBL" id="CDO60199.1"/>
    </source>
</evidence>
<accession>X5MFV1</accession>
<dbReference type="Gene3D" id="3.40.50.880">
    <property type="match status" value="1"/>
</dbReference>
<dbReference type="GO" id="GO:0043565">
    <property type="term" value="F:sequence-specific DNA binding"/>
    <property type="evidence" value="ECO:0007669"/>
    <property type="project" value="InterPro"/>
</dbReference>